<sequence length="81" mass="8986">MSKRTESDLLDFGKDVKRISVDNLTPPDTAQAKSRDEETTAKQPVNKEQSNRPTANQSSSSVEHSDSADRGSDNSWFSQKD</sequence>
<feature type="compositionally biased region" description="Basic and acidic residues" evidence="1">
    <location>
        <begin position="1"/>
        <end position="20"/>
    </location>
</feature>
<comment type="caution">
    <text evidence="2">The sequence shown here is derived from an EMBL/GenBank/DDBJ whole genome shotgun (WGS) entry which is preliminary data.</text>
</comment>
<accession>A0AAV9XHU2</accession>
<dbReference type="EMBL" id="JAVHJO010000003">
    <property type="protein sequence ID" value="KAK6541516.1"/>
    <property type="molecule type" value="Genomic_DNA"/>
</dbReference>
<feature type="region of interest" description="Disordered" evidence="1">
    <location>
        <begin position="1"/>
        <end position="81"/>
    </location>
</feature>
<dbReference type="Proteomes" id="UP001365542">
    <property type="component" value="Unassembled WGS sequence"/>
</dbReference>
<keyword evidence="3" id="KW-1185">Reference proteome</keyword>
<evidence type="ECO:0000313" key="2">
    <source>
        <dbReference type="EMBL" id="KAK6541516.1"/>
    </source>
</evidence>
<reference evidence="2 3" key="1">
    <citation type="submission" date="2019-10" db="EMBL/GenBank/DDBJ databases">
        <authorList>
            <person name="Palmer J.M."/>
        </authorList>
    </citation>
    <scope>NUCLEOTIDE SEQUENCE [LARGE SCALE GENOMIC DNA]</scope>
    <source>
        <strain evidence="2 3">TWF694</strain>
    </source>
</reference>
<feature type="compositionally biased region" description="Polar residues" evidence="1">
    <location>
        <begin position="22"/>
        <end position="32"/>
    </location>
</feature>
<feature type="compositionally biased region" description="Polar residues" evidence="1">
    <location>
        <begin position="41"/>
        <end position="57"/>
    </location>
</feature>
<proteinExistence type="predicted"/>
<name>A0AAV9XHU2_9PEZI</name>
<gene>
    <name evidence="2" type="ORF">TWF694_007323</name>
</gene>
<evidence type="ECO:0000313" key="3">
    <source>
        <dbReference type="Proteomes" id="UP001365542"/>
    </source>
</evidence>
<dbReference type="AlphaFoldDB" id="A0AAV9XHU2"/>
<protein>
    <submittedName>
        <fullName evidence="2">Uncharacterized protein</fullName>
    </submittedName>
</protein>
<feature type="compositionally biased region" description="Basic and acidic residues" evidence="1">
    <location>
        <begin position="63"/>
        <end position="72"/>
    </location>
</feature>
<evidence type="ECO:0000256" key="1">
    <source>
        <dbReference type="SAM" id="MobiDB-lite"/>
    </source>
</evidence>
<organism evidence="2 3">
    <name type="scientific">Orbilia ellipsospora</name>
    <dbReference type="NCBI Taxonomy" id="2528407"/>
    <lineage>
        <taxon>Eukaryota</taxon>
        <taxon>Fungi</taxon>
        <taxon>Dikarya</taxon>
        <taxon>Ascomycota</taxon>
        <taxon>Pezizomycotina</taxon>
        <taxon>Orbiliomycetes</taxon>
        <taxon>Orbiliales</taxon>
        <taxon>Orbiliaceae</taxon>
        <taxon>Orbilia</taxon>
    </lineage>
</organism>